<organism evidence="1 2">
    <name type="scientific">Rhamnusium bicolor</name>
    <dbReference type="NCBI Taxonomy" id="1586634"/>
    <lineage>
        <taxon>Eukaryota</taxon>
        <taxon>Metazoa</taxon>
        <taxon>Ecdysozoa</taxon>
        <taxon>Arthropoda</taxon>
        <taxon>Hexapoda</taxon>
        <taxon>Insecta</taxon>
        <taxon>Pterygota</taxon>
        <taxon>Neoptera</taxon>
        <taxon>Endopterygota</taxon>
        <taxon>Coleoptera</taxon>
        <taxon>Polyphaga</taxon>
        <taxon>Cucujiformia</taxon>
        <taxon>Chrysomeloidea</taxon>
        <taxon>Cerambycidae</taxon>
        <taxon>Lepturinae</taxon>
        <taxon>Rhagiini</taxon>
        <taxon>Rhamnusium</taxon>
    </lineage>
</organism>
<keyword evidence="2" id="KW-1185">Reference proteome</keyword>
<gene>
    <name evidence="1" type="ORF">NQ314_012433</name>
</gene>
<dbReference type="AlphaFoldDB" id="A0AAV8XCS5"/>
<evidence type="ECO:0000313" key="2">
    <source>
        <dbReference type="Proteomes" id="UP001162156"/>
    </source>
</evidence>
<dbReference type="Proteomes" id="UP001162156">
    <property type="component" value="Unassembled WGS sequence"/>
</dbReference>
<proteinExistence type="predicted"/>
<dbReference type="EMBL" id="JANEYF010003438">
    <property type="protein sequence ID" value="KAJ8936271.1"/>
    <property type="molecule type" value="Genomic_DNA"/>
</dbReference>
<sequence length="113" mass="13521">MHRDLDQIVLEWNVHKIRSSRNSNMPIGRPCIMYEMPELLQTKNYLIEIPGFAFDALESDCRILKHPCDEDFYRLCNILLVENGLSHKNDPLSRRRTLYTTSRNFKKHIYLRL</sequence>
<comment type="caution">
    <text evidence="1">The sequence shown here is derived from an EMBL/GenBank/DDBJ whole genome shotgun (WGS) entry which is preliminary data.</text>
</comment>
<accession>A0AAV8XCS5</accession>
<name>A0AAV8XCS5_9CUCU</name>
<evidence type="ECO:0000313" key="1">
    <source>
        <dbReference type="EMBL" id="KAJ8936271.1"/>
    </source>
</evidence>
<reference evidence="1" key="1">
    <citation type="journal article" date="2023" name="Insect Mol. Biol.">
        <title>Genome sequencing provides insights into the evolution of gene families encoding plant cell wall-degrading enzymes in longhorned beetles.</title>
        <authorList>
            <person name="Shin N.R."/>
            <person name="Okamura Y."/>
            <person name="Kirsch R."/>
            <person name="Pauchet Y."/>
        </authorList>
    </citation>
    <scope>NUCLEOTIDE SEQUENCE</scope>
    <source>
        <strain evidence="1">RBIC_L_NR</strain>
    </source>
</reference>
<protein>
    <submittedName>
        <fullName evidence="1">Uncharacterized protein</fullName>
    </submittedName>
</protein>